<dbReference type="InterPro" id="IPR008979">
    <property type="entry name" value="Galactose-bd-like_sf"/>
</dbReference>
<sequence>MAVKAFLYLLFVAFITHVAALDWTGAKWIWDTPSNNGNQPPGTRDFRREYFTPSGKKVVSAEVLITADNAYSLFVNGNLIGSGNDWRTSQEYCVRLDPFCNVFAVRATNAGATPNPAGVLAAIQITYTDGFTETIVSDTNWRAHTDTVGFEQVSFDDSSWQRAVVQKNAGDAPYGNIPLPAAPPPLTLNGANWIWTNEVDSAGNAPIGNRAFRKTIAIPNGLRATSGTIIISADNGYTLYVNGKMIGSGGDWRVAQRWVFDLPSLDDVEIAVFATNTGGPAGIIAAVRLDTTDCNCSSTISFVTDGSWKANTGTPTGFEQPGFDDSTWPGATVEGPYGRAPWGPIPTQNGVAKFTEKIQGAPDAEMGKVVVP</sequence>
<evidence type="ECO:0000313" key="3">
    <source>
        <dbReference type="Proteomes" id="UP000242287"/>
    </source>
</evidence>
<accession>A0A2A9NBC9</accession>
<dbReference type="STRING" id="703135.A0A2A9NBC9"/>
<dbReference type="Proteomes" id="UP000242287">
    <property type="component" value="Unassembled WGS sequence"/>
</dbReference>
<dbReference type="OrthoDB" id="10036721at2759"/>
<evidence type="ECO:0000256" key="1">
    <source>
        <dbReference type="SAM" id="SignalP"/>
    </source>
</evidence>
<protein>
    <submittedName>
        <fullName evidence="2">Carbohydrate-binding module family 67 protein</fullName>
    </submittedName>
</protein>
<keyword evidence="3" id="KW-1185">Reference proteome</keyword>
<feature type="signal peptide" evidence="1">
    <location>
        <begin position="1"/>
        <end position="20"/>
    </location>
</feature>
<dbReference type="AlphaFoldDB" id="A0A2A9NBC9"/>
<dbReference type="SUPFAM" id="SSF49785">
    <property type="entry name" value="Galactose-binding domain-like"/>
    <property type="match status" value="1"/>
</dbReference>
<dbReference type="Gene3D" id="2.60.120.260">
    <property type="entry name" value="Galactose-binding domain-like"/>
    <property type="match status" value="2"/>
</dbReference>
<feature type="chain" id="PRO_5012925136" evidence="1">
    <location>
        <begin position="21"/>
        <end position="372"/>
    </location>
</feature>
<organism evidence="2 3">
    <name type="scientific">Amanita thiersii Skay4041</name>
    <dbReference type="NCBI Taxonomy" id="703135"/>
    <lineage>
        <taxon>Eukaryota</taxon>
        <taxon>Fungi</taxon>
        <taxon>Dikarya</taxon>
        <taxon>Basidiomycota</taxon>
        <taxon>Agaricomycotina</taxon>
        <taxon>Agaricomycetes</taxon>
        <taxon>Agaricomycetidae</taxon>
        <taxon>Agaricales</taxon>
        <taxon>Pluteineae</taxon>
        <taxon>Amanitaceae</taxon>
        <taxon>Amanita</taxon>
    </lineage>
</organism>
<dbReference type="EMBL" id="KZ302578">
    <property type="protein sequence ID" value="PFH45076.1"/>
    <property type="molecule type" value="Genomic_DNA"/>
</dbReference>
<name>A0A2A9NBC9_9AGAR</name>
<reference evidence="2 3" key="1">
    <citation type="submission" date="2014-02" db="EMBL/GenBank/DDBJ databases">
        <title>Transposable element dynamics among asymbiotic and ectomycorrhizal Amanita fungi.</title>
        <authorList>
            <consortium name="DOE Joint Genome Institute"/>
            <person name="Hess J."/>
            <person name="Skrede I."/>
            <person name="Wolfe B."/>
            <person name="LaButti K."/>
            <person name="Ohm R.A."/>
            <person name="Grigoriev I.V."/>
            <person name="Pringle A."/>
        </authorList>
    </citation>
    <scope>NUCLEOTIDE SEQUENCE [LARGE SCALE GENOMIC DNA]</scope>
    <source>
        <strain evidence="2 3">SKay4041</strain>
    </source>
</reference>
<gene>
    <name evidence="2" type="ORF">AMATHDRAFT_10066</name>
</gene>
<keyword evidence="1" id="KW-0732">Signal</keyword>
<proteinExistence type="predicted"/>
<evidence type="ECO:0000313" key="2">
    <source>
        <dbReference type="EMBL" id="PFH45076.1"/>
    </source>
</evidence>